<dbReference type="Gene3D" id="3.40.50.10840">
    <property type="entry name" value="Putative sugar-binding, N-terminal domain"/>
    <property type="match status" value="1"/>
</dbReference>
<dbReference type="InterPro" id="IPR031475">
    <property type="entry name" value="NBD_C"/>
</dbReference>
<keyword evidence="4" id="KW-0479">Metal-binding</keyword>
<evidence type="ECO:0000259" key="12">
    <source>
        <dbReference type="Pfam" id="PF17042"/>
    </source>
</evidence>
<dbReference type="Gene3D" id="3.40.980.20">
    <property type="entry name" value="Four-carbon acid sugar kinase, nucleotide binding domain"/>
    <property type="match status" value="1"/>
</dbReference>
<evidence type="ECO:0000256" key="6">
    <source>
        <dbReference type="ARBA" id="ARBA00022777"/>
    </source>
</evidence>
<dbReference type="SUPFAM" id="SSF53659">
    <property type="entry name" value="Isocitrate/Isopropylmalate dehydrogenase-like"/>
    <property type="match status" value="1"/>
</dbReference>
<keyword evidence="5" id="KW-0547">Nucleotide-binding</keyword>
<evidence type="ECO:0000256" key="10">
    <source>
        <dbReference type="ARBA" id="ARBA00023277"/>
    </source>
</evidence>
<dbReference type="Pfam" id="PF04166">
    <property type="entry name" value="PdxA"/>
    <property type="match status" value="1"/>
</dbReference>
<keyword evidence="7" id="KW-0067">ATP-binding</keyword>
<keyword evidence="10" id="KW-0119">Carbohydrate metabolism</keyword>
<keyword evidence="14" id="KW-1185">Reference proteome</keyword>
<dbReference type="RefSeq" id="WP_253660749.1">
    <property type="nucleotide sequence ID" value="NZ_BAAAJQ010000001.1"/>
</dbReference>
<evidence type="ECO:0000256" key="7">
    <source>
        <dbReference type="ARBA" id="ARBA00022840"/>
    </source>
</evidence>
<feature type="domain" description="Four-carbon acid sugar kinase N-terminal" evidence="11">
    <location>
        <begin position="11"/>
        <end position="218"/>
    </location>
</feature>
<protein>
    <submittedName>
        <fullName evidence="13">4-hydroxythreonine-4-phosphate dehydrogenase</fullName>
    </submittedName>
</protein>
<dbReference type="Pfam" id="PF07005">
    <property type="entry name" value="SBD_N"/>
    <property type="match status" value="1"/>
</dbReference>
<gene>
    <name evidence="13" type="ORF">LX13_001517</name>
</gene>
<accession>A0ABT1HDF3</accession>
<keyword evidence="9" id="KW-0520">NAD</keyword>
<evidence type="ECO:0000256" key="2">
    <source>
        <dbReference type="ARBA" id="ARBA00009464"/>
    </source>
</evidence>
<organism evidence="13 14">
    <name type="scientific">Williamsia maris</name>
    <dbReference type="NCBI Taxonomy" id="72806"/>
    <lineage>
        <taxon>Bacteria</taxon>
        <taxon>Bacillati</taxon>
        <taxon>Actinomycetota</taxon>
        <taxon>Actinomycetes</taxon>
        <taxon>Mycobacteriales</taxon>
        <taxon>Nocardiaceae</taxon>
        <taxon>Williamsia</taxon>
    </lineage>
</organism>
<keyword evidence="8" id="KW-0560">Oxidoreductase</keyword>
<dbReference type="SUPFAM" id="SSF142764">
    <property type="entry name" value="YgbK-like"/>
    <property type="match status" value="1"/>
</dbReference>
<evidence type="ECO:0000256" key="1">
    <source>
        <dbReference type="ARBA" id="ARBA00005715"/>
    </source>
</evidence>
<dbReference type="PANTHER" id="PTHR30004">
    <property type="entry name" value="4-HYDROXYTHREONINE-4-PHOSPHATE DEHYDROGENASE"/>
    <property type="match status" value="1"/>
</dbReference>
<proteinExistence type="inferred from homology"/>
<dbReference type="Gene3D" id="3.40.718.10">
    <property type="entry name" value="Isopropylmalate Dehydrogenase"/>
    <property type="match status" value="1"/>
</dbReference>
<evidence type="ECO:0000259" key="11">
    <source>
        <dbReference type="Pfam" id="PF07005"/>
    </source>
</evidence>
<reference evidence="13 14" key="1">
    <citation type="submission" date="2022-06" db="EMBL/GenBank/DDBJ databases">
        <title>Genomic Encyclopedia of Archaeal and Bacterial Type Strains, Phase II (KMG-II): from individual species to whole genera.</title>
        <authorList>
            <person name="Goeker M."/>
        </authorList>
    </citation>
    <scope>NUCLEOTIDE SEQUENCE [LARGE SCALE GENOMIC DNA]</scope>
    <source>
        <strain evidence="13 14">DSM 44693</strain>
    </source>
</reference>
<dbReference type="PANTHER" id="PTHR30004:SF6">
    <property type="entry name" value="D-THREONATE 4-PHOSPHATE DEHYDROGENASE"/>
    <property type="match status" value="1"/>
</dbReference>
<evidence type="ECO:0000256" key="5">
    <source>
        <dbReference type="ARBA" id="ARBA00022741"/>
    </source>
</evidence>
<feature type="domain" description="Four-carbon acid sugar kinase nucleotide binding" evidence="12">
    <location>
        <begin position="240"/>
        <end position="380"/>
    </location>
</feature>
<evidence type="ECO:0000256" key="4">
    <source>
        <dbReference type="ARBA" id="ARBA00022723"/>
    </source>
</evidence>
<dbReference type="Proteomes" id="UP001206895">
    <property type="component" value="Unassembled WGS sequence"/>
</dbReference>
<evidence type="ECO:0000313" key="14">
    <source>
        <dbReference type="Proteomes" id="UP001206895"/>
    </source>
</evidence>
<dbReference type="NCBIfam" id="TIGR00557">
    <property type="entry name" value="pdxA"/>
    <property type="match status" value="1"/>
</dbReference>
<dbReference type="InterPro" id="IPR010737">
    <property type="entry name" value="4-carb_acid_sugar_kinase_N"/>
</dbReference>
<evidence type="ECO:0000256" key="9">
    <source>
        <dbReference type="ARBA" id="ARBA00023027"/>
    </source>
</evidence>
<comment type="similarity">
    <text evidence="1">Belongs to the four-carbon acid sugar kinase family.</text>
</comment>
<comment type="caution">
    <text evidence="13">The sequence shown here is derived from an EMBL/GenBank/DDBJ whole genome shotgun (WGS) entry which is preliminary data.</text>
</comment>
<keyword evidence="6" id="KW-0418">Kinase</keyword>
<dbReference type="InterPro" id="IPR042213">
    <property type="entry name" value="NBD_C_sf"/>
</dbReference>
<keyword evidence="3" id="KW-0808">Transferase</keyword>
<dbReference type="InterPro" id="IPR005255">
    <property type="entry name" value="PdxA_fam"/>
</dbReference>
<evidence type="ECO:0000313" key="13">
    <source>
        <dbReference type="EMBL" id="MCP2175698.1"/>
    </source>
</evidence>
<evidence type="ECO:0000256" key="3">
    <source>
        <dbReference type="ARBA" id="ARBA00022679"/>
    </source>
</evidence>
<evidence type="ECO:0000256" key="8">
    <source>
        <dbReference type="ARBA" id="ARBA00023002"/>
    </source>
</evidence>
<name>A0ABT1HDF3_9NOCA</name>
<dbReference type="EMBL" id="JAMTCJ010000002">
    <property type="protein sequence ID" value="MCP2175698.1"/>
    <property type="molecule type" value="Genomic_DNA"/>
</dbReference>
<comment type="similarity">
    <text evidence="2">Belongs to the PdxA family. PdxA2 subfamily.</text>
</comment>
<dbReference type="Pfam" id="PF17042">
    <property type="entry name" value="NBD_C"/>
    <property type="match status" value="1"/>
</dbReference>
<sequence>MTASPTTPAPVIIADDLTGAAETAAVFLGRSGGVELHLGDHTLRSSADGRLPTQVVDLGTRTSDESTAVDALAHAVSLIPAGTPIVKKIDSLLRGHVGAEIHCLARSHPVIVAAGLPAARRVVRDGIVHVGDSPLHETSLWAAESTPAPTSIAAMVNGIDHVVIGHGPHRAELIAAACRRGVVAICDVATDTDLDDIVAAASTIPDVRLVGTSALAAAVARTMPDEVTPSAPHAASLPVLAVVGTADEIKIAQITALGAAGIPHIPVHVDHLLADRVDLDALAAALDSGAAVVTIDGELRPGTTSGVARALAATVAALDLRRRAHLVLTGGETARAVIDALGIESLRPVGEVERGAVVSITPDHRMIATKPGSFGDADTLRRVVDHLRSRSGSDIETSDSSLDSEVCAMTSIDAVTAVPATSAVPIVALTMGDGAGIGPEVIVPAVLDARTLSWCLPVVIGDAKRLRLAAQVLGLTPDIVTISTVAEAESTPGRINVIDLDLLPDDLKWGELSAVAGHAAYEYIRVASELAVAGEVQAICTAPLNKEALHAAGHIFPGHTELLAHLTGTEEVSMMLSTPKLKVIHVTTHIGLLDAVARIEPGLVERTIRRGHDALRRSGVADPIIGVCGINPHAGENGLFGYGEEDLKIVPAVEKLQADGIDARGPLPADTAFFLAGRGDYDLIVAMYHDQGHGPVKVLGIEAGVNITVGLPVIRTSVDHGTAFDIAGTGIAEPGSMVEALRQAAELATSTVALK</sequence>
<dbReference type="InterPro" id="IPR037051">
    <property type="entry name" value="4-carb_acid_sugar_kinase_N_sf"/>
</dbReference>